<protein>
    <recommendedName>
        <fullName evidence="1">PPIase cyclophilin-type domain-containing protein</fullName>
    </recommendedName>
</protein>
<dbReference type="PROSITE" id="PS50072">
    <property type="entry name" value="CSA_PPIASE_2"/>
    <property type="match status" value="1"/>
</dbReference>
<evidence type="ECO:0000259" key="1">
    <source>
        <dbReference type="PROSITE" id="PS50072"/>
    </source>
</evidence>
<dbReference type="InterPro" id="IPR044178">
    <property type="entry name" value="CYP28-like"/>
</dbReference>
<dbReference type="PRINTS" id="PR00153">
    <property type="entry name" value="CSAPPISMRASE"/>
</dbReference>
<proteinExistence type="predicted"/>
<dbReference type="EMBL" id="OZ023718">
    <property type="protein sequence ID" value="CAK9867711.1"/>
    <property type="molecule type" value="Genomic_DNA"/>
</dbReference>
<dbReference type="PANTHER" id="PTHR47875:SF1">
    <property type="entry name" value="PEPTIDYL-PROLYL CIS-TRANS ISOMERASE CYP28, CHLOROPLASTIC"/>
    <property type="match status" value="1"/>
</dbReference>
<dbReference type="Proteomes" id="UP001497522">
    <property type="component" value="Chromosome 17"/>
</dbReference>
<feature type="domain" description="PPIase cyclophilin-type" evidence="1">
    <location>
        <begin position="208"/>
        <end position="408"/>
    </location>
</feature>
<dbReference type="Pfam" id="PF00160">
    <property type="entry name" value="Pro_isomerase"/>
    <property type="match status" value="1"/>
</dbReference>
<gene>
    <name evidence="2" type="ORF">CSSPJE1EN2_LOCUS10706</name>
</gene>
<accession>A0ABP1AYW5</accession>
<dbReference type="CDD" id="cd00317">
    <property type="entry name" value="cyclophilin"/>
    <property type="match status" value="1"/>
</dbReference>
<name>A0ABP1AYW5_9BRYO</name>
<dbReference type="InterPro" id="IPR029000">
    <property type="entry name" value="Cyclophilin-like_dom_sf"/>
</dbReference>
<reference evidence="2" key="1">
    <citation type="submission" date="2024-03" db="EMBL/GenBank/DDBJ databases">
        <authorList>
            <consortium name="ELIXIR-Norway"/>
            <consortium name="Elixir Norway"/>
        </authorList>
    </citation>
    <scope>NUCLEOTIDE SEQUENCE</scope>
</reference>
<organism evidence="2 3">
    <name type="scientific">Sphagnum jensenii</name>
    <dbReference type="NCBI Taxonomy" id="128206"/>
    <lineage>
        <taxon>Eukaryota</taxon>
        <taxon>Viridiplantae</taxon>
        <taxon>Streptophyta</taxon>
        <taxon>Embryophyta</taxon>
        <taxon>Bryophyta</taxon>
        <taxon>Sphagnophytina</taxon>
        <taxon>Sphagnopsida</taxon>
        <taxon>Sphagnales</taxon>
        <taxon>Sphagnaceae</taxon>
        <taxon>Sphagnum</taxon>
    </lineage>
</organism>
<dbReference type="PANTHER" id="PTHR47875">
    <property type="entry name" value="PEPTIDYL-PROLYL CIS-TRANS ISOMERASE CYP28, CHLOROPLASTIC"/>
    <property type="match status" value="1"/>
</dbReference>
<dbReference type="SUPFAM" id="SSF50891">
    <property type="entry name" value="Cyclophilin-like"/>
    <property type="match status" value="1"/>
</dbReference>
<evidence type="ECO:0000313" key="2">
    <source>
        <dbReference type="EMBL" id="CAK9867711.1"/>
    </source>
</evidence>
<keyword evidence="3" id="KW-1185">Reference proteome</keyword>
<dbReference type="InterPro" id="IPR002130">
    <property type="entry name" value="Cyclophilin-type_PPIase_dom"/>
</dbReference>
<evidence type="ECO:0000313" key="3">
    <source>
        <dbReference type="Proteomes" id="UP001497522"/>
    </source>
</evidence>
<dbReference type="Gene3D" id="2.40.100.10">
    <property type="entry name" value="Cyclophilin-like"/>
    <property type="match status" value="1"/>
</dbReference>
<sequence length="416" mass="43290">MHARVAMAMACCVLVPPRLSPVGVPLHLSHSQSLPISSSRSIKKQLVYYCSSSRNNAAVGGHYYYCSVCSSSSSSSLSSSSLSPLAADPLTASSSSSSSSSAAAAAAAPSPLAANSQTAASASAASSSVSALSSLCSSASRRELLQLLAAGSVALAMVASPAGIAKAEQEVNGSTAAAAADTTITDYAYLDLMVCPSLSRPDRTLGNTSQICTEGEDLGRIVIGLYGNQVPQTVSNFKAMCTGTAGSSFEGTIFHRVLQGQYIQAGRQGLKEKGEVASPAHLDRNEDSIRSNSFKLKHTRPGTVSLCLSENDDEEGLKLSGDYRNVEFLITTGPGPAPQLDNGNIVFGTILEGMDVVSAISTVPTYKPSSRIRQFNDFAELLGDDRAANARSLWNKPLKAIVIKSCGVMDIARKFS</sequence>